<dbReference type="Proteomes" id="UP001419268">
    <property type="component" value="Unassembled WGS sequence"/>
</dbReference>
<keyword evidence="2" id="KW-1185">Reference proteome</keyword>
<gene>
    <name evidence="1" type="ORF">Scep_014239</name>
</gene>
<comment type="caution">
    <text evidence="1">The sequence shown here is derived from an EMBL/GenBank/DDBJ whole genome shotgun (WGS) entry which is preliminary data.</text>
</comment>
<sequence length="126" mass="14509">MEIRDFWGLTNLFLTETWTPSTRTLPQTYSSQFISSGSSLCDLWLFDLPYDFSLRSSFSAISGCSLCDLSVLFRLCDLSVCDLWFFSPRSLVLLPLSLYSSLHLHSSELIKEEPWVLVRLWGVGRR</sequence>
<name>A0AAP0P062_9MAGN</name>
<evidence type="ECO:0000313" key="2">
    <source>
        <dbReference type="Proteomes" id="UP001419268"/>
    </source>
</evidence>
<dbReference type="AlphaFoldDB" id="A0AAP0P062"/>
<dbReference type="EMBL" id="JBBNAG010000006">
    <property type="protein sequence ID" value="KAK9125393.1"/>
    <property type="molecule type" value="Genomic_DNA"/>
</dbReference>
<evidence type="ECO:0000313" key="1">
    <source>
        <dbReference type="EMBL" id="KAK9125393.1"/>
    </source>
</evidence>
<proteinExistence type="predicted"/>
<accession>A0AAP0P062</accession>
<protein>
    <submittedName>
        <fullName evidence="1">Uncharacterized protein</fullName>
    </submittedName>
</protein>
<reference evidence="1 2" key="1">
    <citation type="submission" date="2024-01" db="EMBL/GenBank/DDBJ databases">
        <title>Genome assemblies of Stephania.</title>
        <authorList>
            <person name="Yang L."/>
        </authorList>
    </citation>
    <scope>NUCLEOTIDE SEQUENCE [LARGE SCALE GENOMIC DNA]</scope>
    <source>
        <strain evidence="1">JXDWG</strain>
        <tissue evidence="1">Leaf</tissue>
    </source>
</reference>
<organism evidence="1 2">
    <name type="scientific">Stephania cephalantha</name>
    <dbReference type="NCBI Taxonomy" id="152367"/>
    <lineage>
        <taxon>Eukaryota</taxon>
        <taxon>Viridiplantae</taxon>
        <taxon>Streptophyta</taxon>
        <taxon>Embryophyta</taxon>
        <taxon>Tracheophyta</taxon>
        <taxon>Spermatophyta</taxon>
        <taxon>Magnoliopsida</taxon>
        <taxon>Ranunculales</taxon>
        <taxon>Menispermaceae</taxon>
        <taxon>Menispermoideae</taxon>
        <taxon>Cissampelideae</taxon>
        <taxon>Stephania</taxon>
    </lineage>
</organism>